<dbReference type="STRING" id="37001.A0A1A9WV77"/>
<dbReference type="VEuPathDB" id="VectorBase:GBRI033692"/>
<proteinExistence type="predicted"/>
<evidence type="ECO:0000313" key="4">
    <source>
        <dbReference type="Proteomes" id="UP000091820"/>
    </source>
</evidence>
<name>A0A1A9WV77_9MUSC</name>
<reference evidence="3" key="2">
    <citation type="submission" date="2020-05" db="UniProtKB">
        <authorList>
            <consortium name="EnsemblMetazoa"/>
        </authorList>
    </citation>
    <scope>IDENTIFICATION</scope>
    <source>
        <strain evidence="3">IAEA</strain>
    </source>
</reference>
<evidence type="ECO:0000256" key="2">
    <source>
        <dbReference type="SAM" id="MobiDB-lite"/>
    </source>
</evidence>
<dbReference type="Proteomes" id="UP000091820">
    <property type="component" value="Unassembled WGS sequence"/>
</dbReference>
<dbReference type="EnsemblMetazoa" id="GBRI033692-RA">
    <property type="protein sequence ID" value="GBRI033692-PA"/>
    <property type="gene ID" value="GBRI033692"/>
</dbReference>
<feature type="region of interest" description="Disordered" evidence="2">
    <location>
        <begin position="402"/>
        <end position="437"/>
    </location>
</feature>
<feature type="coiled-coil region" evidence="1">
    <location>
        <begin position="972"/>
        <end position="999"/>
    </location>
</feature>
<feature type="region of interest" description="Disordered" evidence="2">
    <location>
        <begin position="1228"/>
        <end position="1249"/>
    </location>
</feature>
<evidence type="ECO:0000256" key="1">
    <source>
        <dbReference type="SAM" id="Coils"/>
    </source>
</evidence>
<keyword evidence="1" id="KW-0175">Coiled coil</keyword>
<organism evidence="3 4">
    <name type="scientific">Glossina brevipalpis</name>
    <dbReference type="NCBI Taxonomy" id="37001"/>
    <lineage>
        <taxon>Eukaryota</taxon>
        <taxon>Metazoa</taxon>
        <taxon>Ecdysozoa</taxon>
        <taxon>Arthropoda</taxon>
        <taxon>Hexapoda</taxon>
        <taxon>Insecta</taxon>
        <taxon>Pterygota</taxon>
        <taxon>Neoptera</taxon>
        <taxon>Endopterygota</taxon>
        <taxon>Diptera</taxon>
        <taxon>Brachycera</taxon>
        <taxon>Muscomorpha</taxon>
        <taxon>Hippoboscoidea</taxon>
        <taxon>Glossinidae</taxon>
        <taxon>Glossina</taxon>
    </lineage>
</organism>
<feature type="compositionally biased region" description="Basic and acidic residues" evidence="2">
    <location>
        <begin position="1228"/>
        <end position="1240"/>
    </location>
</feature>
<protein>
    <submittedName>
        <fullName evidence="3">Uncharacterized protein</fullName>
    </submittedName>
</protein>
<evidence type="ECO:0000313" key="3">
    <source>
        <dbReference type="EnsemblMetazoa" id="GBRI033692-PA"/>
    </source>
</evidence>
<accession>A0A1A9WV77</accession>
<reference evidence="4" key="1">
    <citation type="submission" date="2014-03" db="EMBL/GenBank/DDBJ databases">
        <authorList>
            <person name="Aksoy S."/>
            <person name="Warren W."/>
            <person name="Wilson R.K."/>
        </authorList>
    </citation>
    <scope>NUCLEOTIDE SEQUENCE [LARGE SCALE GENOMIC DNA]</scope>
    <source>
        <strain evidence="4">IAEA</strain>
    </source>
</reference>
<keyword evidence="4" id="KW-1185">Reference proteome</keyword>
<feature type="compositionally biased region" description="Polar residues" evidence="2">
    <location>
        <begin position="407"/>
        <end position="420"/>
    </location>
</feature>
<sequence>MSKRSSLRKYILPTTDGDNIPAKRRISFSGKKFVREFCQEEVTQTYEDSYEISDRINSDETAQKLDNAKSSLSLTVKSQDINEENKENVCIKSKTCEVTCKSEKSPQANIFSNLEEDLACSSFQSSIANIENIGVTLFDNEMRSRSYFDKTNNRDSEGIYTNTLSSLSLDENDRKLLRLSNAKDLSEQFINDLAMSYQKNKEDKFKSIDDINEQTASIHSLQAPVNNMQIEKYENKSIKLPEIQSTESIIKYNKKESPRDCKMIINNTQELETNTQLAECNIPRASKVTIRKVCIPMTKKNISQISVKKNIHEKVKLTPFKTVDRNSFLSRSKFATPVKTQIPISKSTEKPFDNVDNNSVDNNSVDNNVSPLCPPTESKVCSLLQLHDQIVSGKIQVYSSDVKKPANTGTKPKLSTSTKRIQNEKEPRTQPKQHIQSDQACMAYDTISKEKVEKKHKKNKYRYLDEDDVRSSNTKMLNIFQNAKPIFSQVLPEAKTNFYINNEIEIHKEKSQIEIVEPREPLLGQDEEHNNKQEKMKKISRKTLFFNQDLDETKIEEITNNKTASKKRQTTHNYKNITDLVVEEEAINSSFTVDAKKSLNNVKMHKTISIPEDIEKDIENNNKIIDDGIDQKSYVYEKTMEQAELKVCRRDQTQIFQDDLEEDLEIKKETFPYELSTENLKSIKNSRQTQYFYEDIKEDPLGIRDEHQRETIGDKTDVEVKISEWEDIKQDIQLDKEIEIEIEIENSLDIYEPKELINNGSTILETYTNNVEFNRKNEETFQCKKSSNKKEFKLRKTRLLEESIEEDDQMTEKVHSDNNENFNIKEESQYISQNIKDFTNTKSISNLNLQQTLVSGIENERKEKSIIEEKKAKILLDLQTKQLISEEAATNLSTRNRFCEQQSKNITLYYNDDIEEEEEEKEEEIPITKENKQKSKEIIKYNNKVKDNVHHHFNQEEDHINFNQNLQAVQDNIEIKNEIIILDQKVNNLEQTKNNTQNTQLSKNVKEISYLKPMKSGRKTVYDEEQMELETDMRIQSLYTLRHSLNYNAHLEEPEENDYNEEEHRMELDADIIDIKKYNNTDDDMKELQDVNQVVVILNETEEIKDISMRDQTITAEEEEEKDENSISKSAATSIENIIINNSLIATPSRNSVNQRRLCKMYEITPRRSLLEFEAREREIKFGSFTTPLHSFLKRLHSNLTPNLPQSKKSSLSSHILKDYQIEEKYHKKDEENKKIPKPIEEDEEVEEKNKNEMLTSSIIDLDTEIFVKRDINEISGIIRYNETTTLLEEEQLNELKESTLNTTEKKECNLSSLMEITDQSIHINENFTDSVQIVRQTGCMLTSPSFQANILTKPLQFDDKPIIVPDDNTIEFDSNGATTGQSLSMIKKKNNFKGVIYSESSIDDYIDKTHINLIDTIEDDEENPIEIAKIDNDLNAQPCQTTHPPSLATNNDTILCRKCKRCRETFSDELLINESLDFSLLTPQSPLSFDRLRRLRKLPSLDDIERMLQIFNLDNNNMENISTEDSNETLSDTKGENETSKKYDINATKKNYNMMFKKLKDEKMKELRKPVSVIERLRQKVSTSLPRWIFDDQMQYRCKLLCTHRLLLKSAILITYEKLAPLHAKILIKTIELTERLPG</sequence>